<dbReference type="OrthoDB" id="828251at2"/>
<feature type="chain" id="PRO_5011583644" evidence="1">
    <location>
        <begin position="18"/>
        <end position="76"/>
    </location>
</feature>
<keyword evidence="1" id="KW-0732">Signal</keyword>
<dbReference type="STRING" id="435880.SAMN04487988_10748"/>
<dbReference type="RefSeq" id="WP_092791505.1">
    <property type="nucleotide sequence ID" value="NZ_FOPC01000007.1"/>
</dbReference>
<dbReference type="EMBL" id="FOPC01000007">
    <property type="protein sequence ID" value="SFG72168.1"/>
    <property type="molecule type" value="Genomic_DNA"/>
</dbReference>
<dbReference type="Proteomes" id="UP000199642">
    <property type="component" value="Unassembled WGS sequence"/>
</dbReference>
<accession>A0A1I2U515</accession>
<dbReference type="PROSITE" id="PS51257">
    <property type="entry name" value="PROKAR_LIPOPROTEIN"/>
    <property type="match status" value="1"/>
</dbReference>
<gene>
    <name evidence="2" type="ORF">SAMN04487988_10748</name>
</gene>
<sequence>MKKLSLIFAFGFLGSLATVSGQSCDIRPETGKTYVAGFCFELTNTCFELGPPEPGEQPLIGDCFVAKAEETDPGIG</sequence>
<evidence type="ECO:0000256" key="1">
    <source>
        <dbReference type="SAM" id="SignalP"/>
    </source>
</evidence>
<organism evidence="2 3">
    <name type="scientific">Algoriphagus hitonicola</name>
    <dbReference type="NCBI Taxonomy" id="435880"/>
    <lineage>
        <taxon>Bacteria</taxon>
        <taxon>Pseudomonadati</taxon>
        <taxon>Bacteroidota</taxon>
        <taxon>Cytophagia</taxon>
        <taxon>Cytophagales</taxon>
        <taxon>Cyclobacteriaceae</taxon>
        <taxon>Algoriphagus</taxon>
    </lineage>
</organism>
<name>A0A1I2U515_9BACT</name>
<keyword evidence="3" id="KW-1185">Reference proteome</keyword>
<reference evidence="3" key="1">
    <citation type="submission" date="2016-10" db="EMBL/GenBank/DDBJ databases">
        <authorList>
            <person name="Varghese N."/>
            <person name="Submissions S."/>
        </authorList>
    </citation>
    <scope>NUCLEOTIDE SEQUENCE [LARGE SCALE GENOMIC DNA]</scope>
    <source>
        <strain evidence="3">DSM 19315</strain>
    </source>
</reference>
<protein>
    <submittedName>
        <fullName evidence="2">Uncharacterized protein</fullName>
    </submittedName>
</protein>
<evidence type="ECO:0000313" key="3">
    <source>
        <dbReference type="Proteomes" id="UP000199642"/>
    </source>
</evidence>
<dbReference type="AlphaFoldDB" id="A0A1I2U515"/>
<evidence type="ECO:0000313" key="2">
    <source>
        <dbReference type="EMBL" id="SFG72168.1"/>
    </source>
</evidence>
<proteinExistence type="predicted"/>
<feature type="signal peptide" evidence="1">
    <location>
        <begin position="1"/>
        <end position="17"/>
    </location>
</feature>